<sequence length="380" mass="43503">MNINKVKNLLKKEESTKLDFKLTIDLSLESGKKEFAKDVAAIANARGGRGYLVIGVQDKSKNIIGIDPNNYGEEKIQQIISSRIDPPVPISLDFVQIEGKYIAVITIYDGRQKPYQIRENGAFVIRRGSTTDFMRRVEVANYLTESFNLDVELVPVVRSNIDHINKDLVKDYIKKKGIYFSENDFNELMENIGIVTREKESGKYIATLGGLLVFCQDNSIYLPHNMVKIVNKINKEYKENFIVQGDIISIIEKSMEIIDEVIGDNLLISNAINEAIKNAVLYRDYTIFDKCIEVEISKKGIIITSPGAMMTEKYNNSVSIRRNMWIYEKIIVMESTRYVKKYSGFETMKKNLKPKGRVRFINSLSENCFKVIFPPINKTK</sequence>
<dbReference type="InterPro" id="IPR038475">
    <property type="entry name" value="RecG_C_sf"/>
</dbReference>
<keyword evidence="3" id="KW-1185">Reference proteome</keyword>
<dbReference type="InterPro" id="IPR007421">
    <property type="entry name" value="Schlafen_AlbA_2_dom"/>
</dbReference>
<protein>
    <submittedName>
        <fullName evidence="2">Predicted transcriptional regulator, contains HTH domain</fullName>
    </submittedName>
</protein>
<accession>A0A1M5XY65</accession>
<feature type="domain" description="Schlafen AlbA-2" evidence="1">
    <location>
        <begin position="14"/>
        <end position="132"/>
    </location>
</feature>
<dbReference type="InterPro" id="IPR038461">
    <property type="entry name" value="Schlafen_AlbA_2_dom_sf"/>
</dbReference>
<dbReference type="AlphaFoldDB" id="A0A1M5XY65"/>
<evidence type="ECO:0000313" key="3">
    <source>
        <dbReference type="Proteomes" id="UP000184526"/>
    </source>
</evidence>
<proteinExistence type="predicted"/>
<gene>
    <name evidence="2" type="ORF">SAMN02745196_02487</name>
</gene>
<dbReference type="STRING" id="1121306.SAMN02745196_02487"/>
<evidence type="ECO:0000259" key="1">
    <source>
        <dbReference type="Pfam" id="PF04326"/>
    </source>
</evidence>
<dbReference type="EMBL" id="FQXP01000010">
    <property type="protein sequence ID" value="SHI04193.1"/>
    <property type="molecule type" value="Genomic_DNA"/>
</dbReference>
<dbReference type="Gene3D" id="3.30.950.30">
    <property type="entry name" value="Schlafen, AAA domain"/>
    <property type="match status" value="1"/>
</dbReference>
<evidence type="ECO:0000313" key="2">
    <source>
        <dbReference type="EMBL" id="SHI04193.1"/>
    </source>
</evidence>
<dbReference type="OrthoDB" id="320597at2"/>
<name>A0A1M5XY65_9CLOT</name>
<dbReference type="Pfam" id="PF04326">
    <property type="entry name" value="SLFN_AlbA_2"/>
    <property type="match status" value="1"/>
</dbReference>
<dbReference type="PANTHER" id="PTHR30595:SF6">
    <property type="entry name" value="SCHLAFEN ALBA-2 DOMAIN-CONTAINING PROTEIN"/>
    <property type="match status" value="1"/>
</dbReference>
<dbReference type="Proteomes" id="UP000184526">
    <property type="component" value="Unassembled WGS sequence"/>
</dbReference>
<dbReference type="Gene3D" id="3.30.565.60">
    <property type="match status" value="1"/>
</dbReference>
<organism evidence="2 3">
    <name type="scientific">Clostridium collagenovorans DSM 3089</name>
    <dbReference type="NCBI Taxonomy" id="1121306"/>
    <lineage>
        <taxon>Bacteria</taxon>
        <taxon>Bacillati</taxon>
        <taxon>Bacillota</taxon>
        <taxon>Clostridia</taxon>
        <taxon>Eubacteriales</taxon>
        <taxon>Clostridiaceae</taxon>
        <taxon>Clostridium</taxon>
    </lineage>
</organism>
<dbReference type="PANTHER" id="PTHR30595">
    <property type="entry name" value="GLPR-RELATED TRANSCRIPTIONAL REPRESSOR"/>
    <property type="match status" value="1"/>
</dbReference>
<dbReference type="RefSeq" id="WP_072832338.1">
    <property type="nucleotide sequence ID" value="NZ_FQXP01000010.1"/>
</dbReference>
<reference evidence="2 3" key="1">
    <citation type="submission" date="2016-11" db="EMBL/GenBank/DDBJ databases">
        <authorList>
            <person name="Jaros S."/>
            <person name="Januszkiewicz K."/>
            <person name="Wedrychowicz H."/>
        </authorList>
    </citation>
    <scope>NUCLEOTIDE SEQUENCE [LARGE SCALE GENOMIC DNA]</scope>
    <source>
        <strain evidence="2 3">DSM 3089</strain>
    </source>
</reference>